<dbReference type="GeneID" id="54281425"/>
<dbReference type="OrthoDB" id="5403280at2759"/>
<evidence type="ECO:0000259" key="8">
    <source>
        <dbReference type="PROSITE" id="PS50850"/>
    </source>
</evidence>
<reference evidence="9" key="1">
    <citation type="journal article" date="2020" name="Stud. Mycol.">
        <title>101 Dothideomycetes genomes: a test case for predicting lifestyles and emergence of pathogens.</title>
        <authorList>
            <person name="Haridas S."/>
            <person name="Albert R."/>
            <person name="Binder M."/>
            <person name="Bloem J."/>
            <person name="Labutti K."/>
            <person name="Salamov A."/>
            <person name="Andreopoulos B."/>
            <person name="Baker S."/>
            <person name="Barry K."/>
            <person name="Bills G."/>
            <person name="Bluhm B."/>
            <person name="Cannon C."/>
            <person name="Castanera R."/>
            <person name="Culley D."/>
            <person name="Daum C."/>
            <person name="Ezra D."/>
            <person name="Gonzalez J."/>
            <person name="Henrissat B."/>
            <person name="Kuo A."/>
            <person name="Liang C."/>
            <person name="Lipzen A."/>
            <person name="Lutzoni F."/>
            <person name="Magnuson J."/>
            <person name="Mondo S."/>
            <person name="Nolan M."/>
            <person name="Ohm R."/>
            <person name="Pangilinan J."/>
            <person name="Park H.-J."/>
            <person name="Ramirez L."/>
            <person name="Alfaro M."/>
            <person name="Sun H."/>
            <person name="Tritt A."/>
            <person name="Yoshinaga Y."/>
            <person name="Zwiers L.-H."/>
            <person name="Turgeon B."/>
            <person name="Goodwin S."/>
            <person name="Spatafora J."/>
            <person name="Crous P."/>
            <person name="Grigoriev I."/>
        </authorList>
    </citation>
    <scope>NUCLEOTIDE SEQUENCE</scope>
    <source>
        <strain evidence="9">CBS 175.79</strain>
    </source>
</reference>
<dbReference type="Pfam" id="PF07690">
    <property type="entry name" value="MFS_1"/>
    <property type="match status" value="1"/>
</dbReference>
<dbReference type="RefSeq" id="XP_033377427.1">
    <property type="nucleotide sequence ID" value="XM_033524028.1"/>
</dbReference>
<feature type="transmembrane region" description="Helical" evidence="7">
    <location>
        <begin position="356"/>
        <end position="376"/>
    </location>
</feature>
<evidence type="ECO:0000256" key="5">
    <source>
        <dbReference type="ARBA" id="ARBA00023136"/>
    </source>
</evidence>
<organism evidence="9 10">
    <name type="scientific">Aaosphaeria arxii CBS 175.79</name>
    <dbReference type="NCBI Taxonomy" id="1450172"/>
    <lineage>
        <taxon>Eukaryota</taxon>
        <taxon>Fungi</taxon>
        <taxon>Dikarya</taxon>
        <taxon>Ascomycota</taxon>
        <taxon>Pezizomycotina</taxon>
        <taxon>Dothideomycetes</taxon>
        <taxon>Pleosporomycetidae</taxon>
        <taxon>Pleosporales</taxon>
        <taxon>Pleosporales incertae sedis</taxon>
        <taxon>Aaosphaeria</taxon>
    </lineage>
</organism>
<dbReference type="InterPro" id="IPR011701">
    <property type="entry name" value="MFS"/>
</dbReference>
<feature type="transmembrane region" description="Helical" evidence="7">
    <location>
        <begin position="81"/>
        <end position="102"/>
    </location>
</feature>
<feature type="transmembrane region" description="Helical" evidence="7">
    <location>
        <begin position="416"/>
        <end position="438"/>
    </location>
</feature>
<feature type="transmembrane region" description="Helical" evidence="7">
    <location>
        <begin position="274"/>
        <end position="293"/>
    </location>
</feature>
<feature type="transmembrane region" description="Helical" evidence="7">
    <location>
        <begin position="172"/>
        <end position="191"/>
    </location>
</feature>
<feature type="compositionally biased region" description="Polar residues" evidence="6">
    <location>
        <begin position="1"/>
        <end position="12"/>
    </location>
</feature>
<dbReference type="Gene3D" id="1.20.1250.20">
    <property type="entry name" value="MFS general substrate transporter like domains"/>
    <property type="match status" value="1"/>
</dbReference>
<evidence type="ECO:0000313" key="10">
    <source>
        <dbReference type="Proteomes" id="UP000799778"/>
    </source>
</evidence>
<dbReference type="AlphaFoldDB" id="A0A6A5X812"/>
<evidence type="ECO:0000256" key="4">
    <source>
        <dbReference type="ARBA" id="ARBA00022989"/>
    </source>
</evidence>
<feature type="transmembrane region" description="Helical" evidence="7">
    <location>
        <begin position="382"/>
        <end position="409"/>
    </location>
</feature>
<dbReference type="SUPFAM" id="SSF103473">
    <property type="entry name" value="MFS general substrate transporter"/>
    <property type="match status" value="1"/>
</dbReference>
<proteinExistence type="inferred from homology"/>
<feature type="transmembrane region" description="Helical" evidence="7">
    <location>
        <begin position="139"/>
        <end position="160"/>
    </location>
</feature>
<feature type="transmembrane region" description="Helical" evidence="7">
    <location>
        <begin position="109"/>
        <end position="127"/>
    </location>
</feature>
<dbReference type="EMBL" id="ML978080">
    <property type="protein sequence ID" value="KAF2009088.1"/>
    <property type="molecule type" value="Genomic_DNA"/>
</dbReference>
<dbReference type="PANTHER" id="PTHR23502">
    <property type="entry name" value="MAJOR FACILITATOR SUPERFAMILY"/>
    <property type="match status" value="1"/>
</dbReference>
<dbReference type="FunFam" id="1.20.1250.20:FF:000082">
    <property type="entry name" value="MFS multidrug transporter, putative"/>
    <property type="match status" value="1"/>
</dbReference>
<evidence type="ECO:0000256" key="2">
    <source>
        <dbReference type="ARBA" id="ARBA00008335"/>
    </source>
</evidence>
<evidence type="ECO:0000256" key="7">
    <source>
        <dbReference type="SAM" id="Phobius"/>
    </source>
</evidence>
<dbReference type="Proteomes" id="UP000799778">
    <property type="component" value="Unassembled WGS sequence"/>
</dbReference>
<dbReference type="InterPro" id="IPR036259">
    <property type="entry name" value="MFS_trans_sf"/>
</dbReference>
<feature type="transmembrane region" description="Helical" evidence="7">
    <location>
        <begin position="41"/>
        <end position="61"/>
    </location>
</feature>
<feature type="transmembrane region" description="Helical" evidence="7">
    <location>
        <begin position="197"/>
        <end position="219"/>
    </location>
</feature>
<comment type="subcellular location">
    <subcellularLocation>
        <location evidence="1">Membrane</location>
        <topology evidence="1">Multi-pass membrane protein</topology>
    </subcellularLocation>
</comment>
<name>A0A6A5X812_9PLEO</name>
<sequence length="500" mass="55787">MENHAKASSTIPENGDTVVGWSGPKDPENPFNWKTSKRWRVSILVCFMTFAVQINGTAMTSAAEVINEDFHITDEHFPHSYWPVLSWNLGGAAAPMLGLPLMESFGIRWSYLSIYLILIIFLIPQFLAQNFATLIITRIFTGGCTGVLANITSGVVSDIWRPGRSKSFSTSLWIFSLLAGLSLGPVFGSLTVRFASWRWIFLSEVIAYAIFLPFILFLLPETRPDVLLTQRARRIRRETGKTVYASAEKTHLTFKEVIRETLIRPSRMLVTEPVVLFFGLWSAFCIGTAFMFTQSIVQVYSGLYSWTYYGTGFVQAAIVVGELIGLTFSVIQDHLYFTSANRNRETPGSPIPEARLYLSIPASFLGLTAGLFIYAWTSYTTIHWIFPTIGLAFVGFGMSIIISAVSLYLLDMYGKFSASAIAGVAFLENALAAFLPLATQDMYRSLGFNWASSLLGFLALALSFIPVVLMIWGPSIRERSYFIKEAQYDDHEEDVVEAVA</sequence>
<evidence type="ECO:0000313" key="9">
    <source>
        <dbReference type="EMBL" id="KAF2009088.1"/>
    </source>
</evidence>
<evidence type="ECO:0000256" key="1">
    <source>
        <dbReference type="ARBA" id="ARBA00004141"/>
    </source>
</evidence>
<feature type="transmembrane region" description="Helical" evidence="7">
    <location>
        <begin position="450"/>
        <end position="472"/>
    </location>
</feature>
<feature type="transmembrane region" description="Helical" evidence="7">
    <location>
        <begin position="313"/>
        <end position="335"/>
    </location>
</feature>
<keyword evidence="10" id="KW-1185">Reference proteome</keyword>
<accession>A0A6A5X812</accession>
<dbReference type="GO" id="GO:0022857">
    <property type="term" value="F:transmembrane transporter activity"/>
    <property type="evidence" value="ECO:0007669"/>
    <property type="project" value="InterPro"/>
</dbReference>
<keyword evidence="4 7" id="KW-1133">Transmembrane helix</keyword>
<gene>
    <name evidence="9" type="ORF">BU24DRAFT_359185</name>
</gene>
<evidence type="ECO:0000256" key="3">
    <source>
        <dbReference type="ARBA" id="ARBA00022692"/>
    </source>
</evidence>
<dbReference type="PROSITE" id="PS50850">
    <property type="entry name" value="MFS"/>
    <property type="match status" value="1"/>
</dbReference>
<feature type="region of interest" description="Disordered" evidence="6">
    <location>
        <begin position="1"/>
        <end position="22"/>
    </location>
</feature>
<comment type="similarity">
    <text evidence="2">Belongs to the major facilitator superfamily.</text>
</comment>
<dbReference type="InterPro" id="IPR020846">
    <property type="entry name" value="MFS_dom"/>
</dbReference>
<feature type="domain" description="Major facilitator superfamily (MFS) profile" evidence="8">
    <location>
        <begin position="41"/>
        <end position="479"/>
    </location>
</feature>
<dbReference type="GO" id="GO:0005886">
    <property type="term" value="C:plasma membrane"/>
    <property type="evidence" value="ECO:0007669"/>
    <property type="project" value="TreeGrafter"/>
</dbReference>
<keyword evidence="3 7" id="KW-0812">Transmembrane</keyword>
<evidence type="ECO:0000256" key="6">
    <source>
        <dbReference type="SAM" id="MobiDB-lite"/>
    </source>
</evidence>
<protein>
    <submittedName>
        <fullName evidence="9">MFS general substrate transporter</fullName>
    </submittedName>
</protein>
<dbReference type="PANTHER" id="PTHR23502:SF52">
    <property type="entry name" value="MULTIDRUG TRANSPORTER, PUTATIVE (AFU_ORTHOLOGUE AFUA_2G17730)-RELATED"/>
    <property type="match status" value="1"/>
</dbReference>
<keyword evidence="5 7" id="KW-0472">Membrane</keyword>